<dbReference type="Gene3D" id="3.30.70.1230">
    <property type="entry name" value="Nucleotide cyclase"/>
    <property type="match status" value="1"/>
</dbReference>
<sequence>MILSVQSKILMTVLSVVLMFALFILFYYPARQESILLENYNSEIEHYANSVALGVKIALTEENFEGVEMSLNYVRDDNRLQFVSIIQNDSIWNENSSGFEIKKEVFMTFPDSITVDPYLASTEDFIIKTSPFSTPAMNGEVMLSFSTNEIAVGRRQIRIASAIASLTVFVIGLLIGYWLARKISVPVLELRDAANRVGEGDFTQSVINTSKDEIGELSIAFNKMVRDLNSAQIEISKRTEELTEEKKKSDELLLNILPIETAMELKSTGTSKAKYHESVTVLFTDFKDFTSISKTMSATQLVSELHNCFSRFDHIIRKYNIEKIKTIGDAYMCVAGLDTENEDHHFDVIKAAIEINECMKEYRREKEERGEIGFEIRIGIHSGPVVAGIVGVDKFAYDIWGSTVNLASRMEKNSEPNKINISHSLYQVVKTKYECTCRGKIVVKGLNEMEMYFVNGPKESFS</sequence>
<dbReference type="CDD" id="cd06225">
    <property type="entry name" value="HAMP"/>
    <property type="match status" value="1"/>
</dbReference>
<feature type="domain" description="HAMP" evidence="9">
    <location>
        <begin position="181"/>
        <end position="233"/>
    </location>
</feature>
<dbReference type="OrthoDB" id="9806704at2"/>
<dbReference type="InterPro" id="IPR029787">
    <property type="entry name" value="Nucleotide_cyclase"/>
</dbReference>
<feature type="domain" description="Guanylate cyclase" evidence="8">
    <location>
        <begin position="280"/>
        <end position="411"/>
    </location>
</feature>
<evidence type="ECO:0000256" key="7">
    <source>
        <dbReference type="SAM" id="Phobius"/>
    </source>
</evidence>
<organism evidence="10 11">
    <name type="scientific">Maribacter arcticus</name>
    <dbReference type="NCBI Taxonomy" id="561365"/>
    <lineage>
        <taxon>Bacteria</taxon>
        <taxon>Pseudomonadati</taxon>
        <taxon>Bacteroidota</taxon>
        <taxon>Flavobacteriia</taxon>
        <taxon>Flavobacteriales</taxon>
        <taxon>Flavobacteriaceae</taxon>
        <taxon>Maribacter</taxon>
    </lineage>
</organism>
<dbReference type="GO" id="GO:0016020">
    <property type="term" value="C:membrane"/>
    <property type="evidence" value="ECO:0007669"/>
    <property type="project" value="UniProtKB-SubCell"/>
</dbReference>
<dbReference type="PROSITE" id="PS50885">
    <property type="entry name" value="HAMP"/>
    <property type="match status" value="1"/>
</dbReference>
<dbReference type="SMART" id="SM00044">
    <property type="entry name" value="CYCc"/>
    <property type="match status" value="1"/>
</dbReference>
<dbReference type="RefSeq" id="WP_079513198.1">
    <property type="nucleotide sequence ID" value="NZ_FUYL01000008.1"/>
</dbReference>
<dbReference type="InterPro" id="IPR003660">
    <property type="entry name" value="HAMP_dom"/>
</dbReference>
<feature type="transmembrane region" description="Helical" evidence="7">
    <location>
        <begin position="6"/>
        <end position="28"/>
    </location>
</feature>
<keyword evidence="2 7" id="KW-0812">Transmembrane</keyword>
<dbReference type="SUPFAM" id="SSF55073">
    <property type="entry name" value="Nucleotide cyclase"/>
    <property type="match status" value="1"/>
</dbReference>
<keyword evidence="6" id="KW-0456">Lyase</keyword>
<dbReference type="SUPFAM" id="SSF158472">
    <property type="entry name" value="HAMP domain-like"/>
    <property type="match status" value="1"/>
</dbReference>
<evidence type="ECO:0000256" key="2">
    <source>
        <dbReference type="ARBA" id="ARBA00022692"/>
    </source>
</evidence>
<dbReference type="GO" id="GO:0009190">
    <property type="term" value="P:cyclic nucleotide biosynthetic process"/>
    <property type="evidence" value="ECO:0007669"/>
    <property type="project" value="InterPro"/>
</dbReference>
<keyword evidence="4 7" id="KW-1133">Transmembrane helix</keyword>
<evidence type="ECO:0000259" key="9">
    <source>
        <dbReference type="PROSITE" id="PS50885"/>
    </source>
</evidence>
<protein>
    <submittedName>
        <fullName evidence="10">Adenylate cyclase, class 3</fullName>
    </submittedName>
</protein>
<keyword evidence="11" id="KW-1185">Reference proteome</keyword>
<dbReference type="PROSITE" id="PS50125">
    <property type="entry name" value="GUANYLATE_CYCLASE_2"/>
    <property type="match status" value="1"/>
</dbReference>
<feature type="transmembrane region" description="Helical" evidence="7">
    <location>
        <begin position="159"/>
        <end position="180"/>
    </location>
</feature>
<dbReference type="Proteomes" id="UP000190339">
    <property type="component" value="Unassembled WGS sequence"/>
</dbReference>
<dbReference type="STRING" id="561365.SAMN05660866_02766"/>
<evidence type="ECO:0000256" key="1">
    <source>
        <dbReference type="ARBA" id="ARBA00004370"/>
    </source>
</evidence>
<evidence type="ECO:0000256" key="5">
    <source>
        <dbReference type="ARBA" id="ARBA00023136"/>
    </source>
</evidence>
<proteinExistence type="predicted"/>
<dbReference type="InterPro" id="IPR050401">
    <property type="entry name" value="Cyclic_nucleotide_synthase"/>
</dbReference>
<evidence type="ECO:0000259" key="8">
    <source>
        <dbReference type="PROSITE" id="PS50125"/>
    </source>
</evidence>
<comment type="subcellular location">
    <subcellularLocation>
        <location evidence="1">Membrane</location>
    </subcellularLocation>
</comment>
<dbReference type="EMBL" id="FUYL01000008">
    <property type="protein sequence ID" value="SKB67273.1"/>
    <property type="molecule type" value="Genomic_DNA"/>
</dbReference>
<dbReference type="CDD" id="cd07302">
    <property type="entry name" value="CHD"/>
    <property type="match status" value="1"/>
</dbReference>
<dbReference type="PANTHER" id="PTHR11920:SF335">
    <property type="entry name" value="GUANYLATE CYCLASE"/>
    <property type="match status" value="1"/>
</dbReference>
<dbReference type="AlphaFoldDB" id="A0A1T5D6X3"/>
<dbReference type="GO" id="GO:0000166">
    <property type="term" value="F:nucleotide binding"/>
    <property type="evidence" value="ECO:0007669"/>
    <property type="project" value="UniProtKB-KW"/>
</dbReference>
<name>A0A1T5D6X3_9FLAO</name>
<dbReference type="Gene3D" id="6.10.340.10">
    <property type="match status" value="1"/>
</dbReference>
<dbReference type="PANTHER" id="PTHR11920">
    <property type="entry name" value="GUANYLYL CYCLASE"/>
    <property type="match status" value="1"/>
</dbReference>
<reference evidence="11" key="1">
    <citation type="submission" date="2017-02" db="EMBL/GenBank/DDBJ databases">
        <authorList>
            <person name="Varghese N."/>
            <person name="Submissions S."/>
        </authorList>
    </citation>
    <scope>NUCLEOTIDE SEQUENCE [LARGE SCALE GENOMIC DNA]</scope>
    <source>
        <strain evidence="11">DSM 23546</strain>
    </source>
</reference>
<evidence type="ECO:0000256" key="3">
    <source>
        <dbReference type="ARBA" id="ARBA00022741"/>
    </source>
</evidence>
<evidence type="ECO:0000313" key="11">
    <source>
        <dbReference type="Proteomes" id="UP000190339"/>
    </source>
</evidence>
<keyword evidence="5 7" id="KW-0472">Membrane</keyword>
<evidence type="ECO:0000256" key="6">
    <source>
        <dbReference type="ARBA" id="ARBA00023239"/>
    </source>
</evidence>
<evidence type="ECO:0000256" key="4">
    <source>
        <dbReference type="ARBA" id="ARBA00022989"/>
    </source>
</evidence>
<keyword evidence="3" id="KW-0547">Nucleotide-binding</keyword>
<evidence type="ECO:0000313" key="10">
    <source>
        <dbReference type="EMBL" id="SKB67273.1"/>
    </source>
</evidence>
<dbReference type="GO" id="GO:0004016">
    <property type="term" value="F:adenylate cyclase activity"/>
    <property type="evidence" value="ECO:0007669"/>
    <property type="project" value="UniProtKB-ARBA"/>
</dbReference>
<gene>
    <name evidence="10" type="ORF">SAMN05660866_02766</name>
</gene>
<dbReference type="GO" id="GO:0035556">
    <property type="term" value="P:intracellular signal transduction"/>
    <property type="evidence" value="ECO:0007669"/>
    <property type="project" value="InterPro"/>
</dbReference>
<accession>A0A1T5D6X3</accession>
<dbReference type="Pfam" id="PF00211">
    <property type="entry name" value="Guanylate_cyc"/>
    <property type="match status" value="1"/>
</dbReference>
<dbReference type="InterPro" id="IPR001054">
    <property type="entry name" value="A/G_cyclase"/>
</dbReference>
<dbReference type="SMART" id="SM00304">
    <property type="entry name" value="HAMP"/>
    <property type="match status" value="1"/>
</dbReference>
<dbReference type="Pfam" id="PF00672">
    <property type="entry name" value="HAMP"/>
    <property type="match status" value="1"/>
</dbReference>